<accession>G4CH11</accession>
<comment type="caution">
    <text evidence="1">The sequence shown here is derived from an EMBL/GenBank/DDBJ whole genome shotgun (WGS) entry which is preliminary data.</text>
</comment>
<evidence type="ECO:0000313" key="1">
    <source>
        <dbReference type="EMBL" id="EGY52885.1"/>
    </source>
</evidence>
<reference evidence="1 2" key="1">
    <citation type="submission" date="2011-05" db="EMBL/GenBank/DDBJ databases">
        <authorList>
            <person name="Muzny D."/>
            <person name="Qin X."/>
            <person name="Deng J."/>
            <person name="Jiang H."/>
            <person name="Liu Y."/>
            <person name="Qu J."/>
            <person name="Song X.-Z."/>
            <person name="Zhang L."/>
            <person name="Thornton R."/>
            <person name="Coyle M."/>
            <person name="Francisco L."/>
            <person name="Jackson L."/>
            <person name="Javaid M."/>
            <person name="Korchina V."/>
            <person name="Kovar C."/>
            <person name="Mata R."/>
            <person name="Mathew T."/>
            <person name="Ngo R."/>
            <person name="Nguyen L."/>
            <person name="Nguyen N."/>
            <person name="Okwuonu G."/>
            <person name="Ongeri F."/>
            <person name="Pham C."/>
            <person name="Simmons D."/>
            <person name="Wilczek-Boney K."/>
            <person name="Hale W."/>
            <person name="Jakkamsetti A."/>
            <person name="Pham P."/>
            <person name="Ruth R."/>
            <person name="San Lucas F."/>
            <person name="Warren J."/>
            <person name="Zhang J."/>
            <person name="Zhao Z."/>
            <person name="Zhou C."/>
            <person name="Zhu D."/>
            <person name="Lee S."/>
            <person name="Bess C."/>
            <person name="Blankenburg K."/>
            <person name="Forbes L."/>
            <person name="Fu Q."/>
            <person name="Gubbala S."/>
            <person name="Hirani K."/>
            <person name="Jayaseelan J.C."/>
            <person name="Lara F."/>
            <person name="Munidasa M."/>
            <person name="Palculict T."/>
            <person name="Patil S."/>
            <person name="Pu L.-L."/>
            <person name="Saada N."/>
            <person name="Tang L."/>
            <person name="Weissenberger G."/>
            <person name="Zhu Y."/>
            <person name="Hemphill L."/>
            <person name="Shang Y."/>
            <person name="Youmans B."/>
            <person name="Ayvaz T."/>
            <person name="Ross M."/>
            <person name="Santibanez J."/>
            <person name="Aqrawi P."/>
            <person name="Gross S."/>
            <person name="Joshi V."/>
            <person name="Fowler G."/>
            <person name="Nazareth L."/>
            <person name="Reid J."/>
            <person name="Worley K."/>
            <person name="Petrosino J."/>
            <person name="Highlander S."/>
            <person name="Gibbs R."/>
        </authorList>
    </citation>
    <scope>NUCLEOTIDE SEQUENCE [LARGE SCALE GENOMIC DNA]</scope>
    <source>
        <strain evidence="1 2">871</strain>
    </source>
</reference>
<dbReference type="Proteomes" id="UP000003019">
    <property type="component" value="Unassembled WGS sequence"/>
</dbReference>
<evidence type="ECO:0000313" key="2">
    <source>
        <dbReference type="Proteomes" id="UP000003019"/>
    </source>
</evidence>
<dbReference type="AlphaFoldDB" id="G4CH11"/>
<organism evidence="1 2">
    <name type="scientific">Neisseria shayeganii 871</name>
    <dbReference type="NCBI Taxonomy" id="1032488"/>
    <lineage>
        <taxon>Bacteria</taxon>
        <taxon>Pseudomonadati</taxon>
        <taxon>Pseudomonadota</taxon>
        <taxon>Betaproteobacteria</taxon>
        <taxon>Neisseriales</taxon>
        <taxon>Neisseriaceae</taxon>
        <taxon>Neisseria</taxon>
    </lineage>
</organism>
<name>G4CH11_9NEIS</name>
<proteinExistence type="predicted"/>
<protein>
    <submittedName>
        <fullName evidence="1">Uncharacterized protein</fullName>
    </submittedName>
</protein>
<dbReference type="STRING" id="1032488.HMPREF9371_0900"/>
<keyword evidence="2" id="KW-1185">Reference proteome</keyword>
<dbReference type="HOGENOM" id="CLU_2650709_0_0_4"/>
<gene>
    <name evidence="1" type="ORF">HMPREF9371_0900</name>
</gene>
<sequence length="76" mass="8791">MALSSGLISLQRFFLQYAAKEWGSKTVQMNLFEFWLIEGCCNCHDDAILGINHCLPWPKCPKMPRLAFDLICEYFS</sequence>
<dbReference type="EMBL" id="AGAY01000030">
    <property type="protein sequence ID" value="EGY52885.1"/>
    <property type="molecule type" value="Genomic_DNA"/>
</dbReference>